<sequence>MTTPPKTRRYHASTAESVRAGGAPPSGGQAPSPRLEVVRKEAQAQPAPQDQDAPQAQPAPQDQDAQRLGRLTATQPTDDGFGDFSLNRPEPDTAAADGAPDADLEKRLGAIRAEKLTERQLRIARRIAALHQIEVASGEEAVLRLRERGIDPSHRSAVGSILSSAGSRAQAAPAVNPPAIRQPPVPSVVPETAPAKRPALPSREDLTEEKRAAEIFRIQRDLARRRRRRLTMLAARVLVFVIIPTIAVGIYYFRYATPLYATFSQFQIQSAEGGGGGLGSMPGLSAMAANTDAVAVQSYLTSRAAMLRLDEDLGFREAFQDPDIDPITRLQPDATMEDAFSLYKNLVEIGYDPTEGMLNMEVIAPDPLLSEAFSRALISYAEELVDDLTSRLRSDQMDGARETYQDAEDKMLAAQNRVQDLQQRLGVLDPAAETSVVMGQVAQLEAQLTEKQLELGQLLANPQPLESRVEAVRGDISRLRKIIADTRENLTEGTENRSSLAAITGELRIAESELLTRQELLSAAAAQMEAARIEANKQVRYLSMSIAPIPPDEATYPKAFQNTLVAFLIFSGIYLMLSLTASILREQVST</sequence>
<evidence type="ECO:0000313" key="5">
    <source>
        <dbReference type="Proteomes" id="UP001589795"/>
    </source>
</evidence>
<keyword evidence="3" id="KW-1133">Transmembrane helix</keyword>
<dbReference type="PANTHER" id="PTHR32309">
    <property type="entry name" value="TYROSINE-PROTEIN KINASE"/>
    <property type="match status" value="1"/>
</dbReference>
<feature type="compositionally biased region" description="Low complexity" evidence="2">
    <location>
        <begin position="20"/>
        <end position="33"/>
    </location>
</feature>
<evidence type="ECO:0000256" key="3">
    <source>
        <dbReference type="SAM" id="Phobius"/>
    </source>
</evidence>
<gene>
    <name evidence="4" type="ORF">ACFFIZ_09605</name>
</gene>
<keyword evidence="3" id="KW-0472">Membrane</keyword>
<comment type="caution">
    <text evidence="4">The sequence shown here is derived from an EMBL/GenBank/DDBJ whole genome shotgun (WGS) entry which is preliminary data.</text>
</comment>
<proteinExistence type="predicted"/>
<feature type="compositionally biased region" description="Low complexity" evidence="2">
    <location>
        <begin position="92"/>
        <end position="101"/>
    </location>
</feature>
<keyword evidence="3" id="KW-0812">Transmembrane</keyword>
<feature type="compositionally biased region" description="Basic residues" evidence="2">
    <location>
        <begin position="1"/>
        <end position="11"/>
    </location>
</feature>
<reference evidence="4 5" key="1">
    <citation type="submission" date="2024-09" db="EMBL/GenBank/DDBJ databases">
        <authorList>
            <person name="Sun Q."/>
            <person name="Mori K."/>
        </authorList>
    </citation>
    <scope>NUCLEOTIDE SEQUENCE [LARGE SCALE GENOMIC DNA]</scope>
    <source>
        <strain evidence="4 5">CCM 7904</strain>
    </source>
</reference>
<protein>
    <submittedName>
        <fullName evidence="4">Capsule biosynthesis protein</fullName>
    </submittedName>
</protein>
<name>A0ABV6CIH8_9RHOB</name>
<dbReference type="PANTHER" id="PTHR32309:SF13">
    <property type="entry name" value="FERRIC ENTEROBACTIN TRANSPORT PROTEIN FEPE"/>
    <property type="match status" value="1"/>
</dbReference>
<feature type="region of interest" description="Disordered" evidence="2">
    <location>
        <begin position="1"/>
        <end position="101"/>
    </location>
</feature>
<evidence type="ECO:0000256" key="1">
    <source>
        <dbReference type="SAM" id="Coils"/>
    </source>
</evidence>
<feature type="transmembrane region" description="Helical" evidence="3">
    <location>
        <begin position="233"/>
        <end position="253"/>
    </location>
</feature>
<accession>A0ABV6CIH8</accession>
<feature type="region of interest" description="Disordered" evidence="2">
    <location>
        <begin position="172"/>
        <end position="205"/>
    </location>
</feature>
<keyword evidence="1" id="KW-0175">Coiled coil</keyword>
<feature type="coiled-coil region" evidence="1">
    <location>
        <begin position="397"/>
        <end position="461"/>
    </location>
</feature>
<feature type="transmembrane region" description="Helical" evidence="3">
    <location>
        <begin position="564"/>
        <end position="584"/>
    </location>
</feature>
<dbReference type="RefSeq" id="WP_265507279.1">
    <property type="nucleotide sequence ID" value="NZ_JAOTBE010000028.1"/>
</dbReference>
<feature type="compositionally biased region" description="Low complexity" evidence="2">
    <location>
        <begin position="43"/>
        <end position="63"/>
    </location>
</feature>
<evidence type="ECO:0000313" key="4">
    <source>
        <dbReference type="EMBL" id="MFC0200565.1"/>
    </source>
</evidence>
<organism evidence="4 5">
    <name type="scientific">Paracoccus rhizosphaerae</name>
    <dbReference type="NCBI Taxonomy" id="1133347"/>
    <lineage>
        <taxon>Bacteria</taxon>
        <taxon>Pseudomonadati</taxon>
        <taxon>Pseudomonadota</taxon>
        <taxon>Alphaproteobacteria</taxon>
        <taxon>Rhodobacterales</taxon>
        <taxon>Paracoccaceae</taxon>
        <taxon>Paracoccus</taxon>
    </lineage>
</organism>
<dbReference type="InterPro" id="IPR050445">
    <property type="entry name" value="Bact_polysacc_biosynth/exp"/>
</dbReference>
<keyword evidence="5" id="KW-1185">Reference proteome</keyword>
<dbReference type="EMBL" id="JBHLWQ010000086">
    <property type="protein sequence ID" value="MFC0200565.1"/>
    <property type="molecule type" value="Genomic_DNA"/>
</dbReference>
<dbReference type="Proteomes" id="UP001589795">
    <property type="component" value="Unassembled WGS sequence"/>
</dbReference>
<evidence type="ECO:0000256" key="2">
    <source>
        <dbReference type="SAM" id="MobiDB-lite"/>
    </source>
</evidence>
<dbReference type="Gene3D" id="1.20.120.1490">
    <property type="match status" value="1"/>
</dbReference>